<dbReference type="Gene3D" id="3.40.50.300">
    <property type="entry name" value="P-loop containing nucleotide triphosphate hydrolases"/>
    <property type="match status" value="1"/>
</dbReference>
<sequence>MKEKRNSLLEIQKPPAEKLYAEELDRLKKRDETKPKPFGWNLSPRAVIDFVLGDTNFGISPKFVGERNFIECCIVALATNRGLMLIGEPGTAKSYLSELLAAAISGDSSLTIQGSAGTTEDQIRYSWNYALMLSEGPSEKSLVPAPIYEGMKFGKIVRFEELSRCPVEVQDTLLSILSDRVLHIPELNGEENVLFAKQGFNIIVTSNTRDRGTNEMSSALKRRFNFETVAPISDISEEQALVEREMERLLKQANVPAKLPEDLTQVLVTCFHELRNSKTISGKALEPLSSTLSTAEAVSVGFSAVLHAYYYDEGKVNAGHIVSNMLGSGVKDSVEDLKKMRHYFDQVAAYRSERRLVRVLSVAKTFGSEFLMIEILYKMNFHIKF</sequence>
<accession>M6C0S9</accession>
<dbReference type="InterPro" id="IPR050764">
    <property type="entry name" value="CbbQ/NirQ/NorQ/GpvN"/>
</dbReference>
<dbReference type="InterPro" id="IPR011704">
    <property type="entry name" value="ATPase_dyneun-rel_AAA"/>
</dbReference>
<comment type="caution">
    <text evidence="2">The sequence shown here is derived from an EMBL/GenBank/DDBJ whole genome shotgun (WGS) entry which is preliminary data.</text>
</comment>
<dbReference type="PATRIC" id="fig|1218567.3.peg.550"/>
<dbReference type="PANTHER" id="PTHR42759">
    <property type="entry name" value="MOXR FAMILY PROTEIN"/>
    <property type="match status" value="1"/>
</dbReference>
<dbReference type="AlphaFoldDB" id="M6C0S9"/>
<dbReference type="Pfam" id="PF07728">
    <property type="entry name" value="AAA_5"/>
    <property type="match status" value="1"/>
</dbReference>
<dbReference type="GO" id="GO:0005524">
    <property type="term" value="F:ATP binding"/>
    <property type="evidence" value="ECO:0007669"/>
    <property type="project" value="InterPro"/>
</dbReference>
<evidence type="ECO:0000313" key="2">
    <source>
        <dbReference type="EMBL" id="EMJ84341.1"/>
    </source>
</evidence>
<evidence type="ECO:0000259" key="1">
    <source>
        <dbReference type="SMART" id="SM00382"/>
    </source>
</evidence>
<dbReference type="GO" id="GO:0016887">
    <property type="term" value="F:ATP hydrolysis activity"/>
    <property type="evidence" value="ECO:0007669"/>
    <property type="project" value="InterPro"/>
</dbReference>
<dbReference type="EMBL" id="ANMU01000021">
    <property type="protein sequence ID" value="EMJ84341.1"/>
    <property type="molecule type" value="Genomic_DNA"/>
</dbReference>
<name>M6C0S9_LEPBO</name>
<organism evidence="2 3">
    <name type="scientific">Leptospira borgpetersenii serovar Hardjo-bovis str. Sponselee</name>
    <dbReference type="NCBI Taxonomy" id="1303729"/>
    <lineage>
        <taxon>Bacteria</taxon>
        <taxon>Pseudomonadati</taxon>
        <taxon>Spirochaetota</taxon>
        <taxon>Spirochaetia</taxon>
        <taxon>Leptospirales</taxon>
        <taxon>Leptospiraceae</taxon>
        <taxon>Leptospira</taxon>
    </lineage>
</organism>
<reference evidence="2 3" key="1">
    <citation type="submission" date="2013-01" db="EMBL/GenBank/DDBJ databases">
        <authorList>
            <person name="Harkins D.M."/>
            <person name="Durkin A.S."/>
            <person name="Brinkac L.M."/>
            <person name="Haft D.H."/>
            <person name="Selengut J.D."/>
            <person name="Sanka R."/>
            <person name="DePew J."/>
            <person name="Purushe J."/>
            <person name="Galloway R.L."/>
            <person name="Vinetz J.M."/>
            <person name="Sutton G.G."/>
            <person name="Nierman W.C."/>
            <person name="Fouts D.E."/>
        </authorList>
    </citation>
    <scope>NUCLEOTIDE SEQUENCE [LARGE SCALE GENOMIC DNA]</scope>
    <source>
        <strain evidence="2 3">Sponselee CDC</strain>
    </source>
</reference>
<proteinExistence type="predicted"/>
<dbReference type="InterPro" id="IPR027417">
    <property type="entry name" value="P-loop_NTPase"/>
</dbReference>
<dbReference type="SUPFAM" id="SSF52540">
    <property type="entry name" value="P-loop containing nucleoside triphosphate hydrolases"/>
    <property type="match status" value="1"/>
</dbReference>
<feature type="domain" description="AAA+ ATPase" evidence="1">
    <location>
        <begin position="79"/>
        <end position="234"/>
    </location>
</feature>
<dbReference type="PANTHER" id="PTHR42759:SF1">
    <property type="entry name" value="MAGNESIUM-CHELATASE SUBUNIT CHLD"/>
    <property type="match status" value="1"/>
</dbReference>
<evidence type="ECO:0000313" key="3">
    <source>
        <dbReference type="Proteomes" id="UP000011873"/>
    </source>
</evidence>
<dbReference type="InterPro" id="IPR003593">
    <property type="entry name" value="AAA+_ATPase"/>
</dbReference>
<gene>
    <name evidence="2" type="ORF">LEP1GSC016_1979</name>
</gene>
<protein>
    <recommendedName>
        <fullName evidence="1">AAA+ ATPase domain-containing protein</fullName>
    </recommendedName>
</protein>
<dbReference type="Proteomes" id="UP000011873">
    <property type="component" value="Unassembled WGS sequence"/>
</dbReference>
<dbReference type="SMART" id="SM00382">
    <property type="entry name" value="AAA"/>
    <property type="match status" value="1"/>
</dbReference>